<proteinExistence type="predicted"/>
<reference evidence="1" key="1">
    <citation type="submission" date="2021-06" db="EMBL/GenBank/DDBJ databases">
        <authorList>
            <person name="Kallberg Y."/>
            <person name="Tangrot J."/>
            <person name="Rosling A."/>
        </authorList>
    </citation>
    <scope>NUCLEOTIDE SEQUENCE</scope>
    <source>
        <strain evidence="1">AU212A</strain>
    </source>
</reference>
<dbReference type="Proteomes" id="UP000789860">
    <property type="component" value="Unassembled WGS sequence"/>
</dbReference>
<evidence type="ECO:0000313" key="2">
    <source>
        <dbReference type="Proteomes" id="UP000789860"/>
    </source>
</evidence>
<gene>
    <name evidence="1" type="ORF">SCALOS_LOCUS4515</name>
</gene>
<accession>A0ACA9LMP8</accession>
<feature type="non-terminal residue" evidence="1">
    <location>
        <position position="132"/>
    </location>
</feature>
<comment type="caution">
    <text evidence="1">The sequence shown here is derived from an EMBL/GenBank/DDBJ whole genome shotgun (WGS) entry which is preliminary data.</text>
</comment>
<evidence type="ECO:0000313" key="1">
    <source>
        <dbReference type="EMBL" id="CAG8532544.1"/>
    </source>
</evidence>
<protein>
    <submittedName>
        <fullName evidence="1">5331_t:CDS:1</fullName>
    </submittedName>
</protein>
<dbReference type="EMBL" id="CAJVPM010006197">
    <property type="protein sequence ID" value="CAG8532544.1"/>
    <property type="molecule type" value="Genomic_DNA"/>
</dbReference>
<keyword evidence="2" id="KW-1185">Reference proteome</keyword>
<sequence length="132" mass="15044">MLRLVLSETPDEFSKINYYKSENFIVLTGERNGLKNNKSYSYESEDVISVKSYNIGDEEYRFLILCDGHGANGARESADICSKMLPTFIIKEYSICKNIKQSIKKGFEYMDIHLKLNCLNQFDNSGTTATLA</sequence>
<organism evidence="1 2">
    <name type="scientific">Scutellospora calospora</name>
    <dbReference type="NCBI Taxonomy" id="85575"/>
    <lineage>
        <taxon>Eukaryota</taxon>
        <taxon>Fungi</taxon>
        <taxon>Fungi incertae sedis</taxon>
        <taxon>Mucoromycota</taxon>
        <taxon>Glomeromycotina</taxon>
        <taxon>Glomeromycetes</taxon>
        <taxon>Diversisporales</taxon>
        <taxon>Gigasporaceae</taxon>
        <taxon>Scutellospora</taxon>
    </lineage>
</organism>
<name>A0ACA9LMP8_9GLOM</name>